<keyword evidence="3" id="KW-1185">Reference proteome</keyword>
<feature type="region of interest" description="Disordered" evidence="1">
    <location>
        <begin position="274"/>
        <end position="294"/>
    </location>
</feature>
<proteinExistence type="predicted"/>
<accession>A0A9P8BSQ8</accession>
<protein>
    <submittedName>
        <fullName evidence="2">Uncharacterized protein</fullName>
    </submittedName>
</protein>
<feature type="compositionally biased region" description="Low complexity" evidence="1">
    <location>
        <begin position="36"/>
        <end position="45"/>
    </location>
</feature>
<evidence type="ECO:0000313" key="2">
    <source>
        <dbReference type="EMBL" id="KAG9066503.1"/>
    </source>
</evidence>
<name>A0A9P8BSQ8_9FUNG</name>
<dbReference type="OrthoDB" id="2440148at2759"/>
<reference evidence="2" key="1">
    <citation type="submission" date="2021-06" db="EMBL/GenBank/DDBJ databases">
        <title>Genome Sequence of Mortierella hyaline Strain SCG-10, a Cold-Adapted, Nitrate-Reducing Fungus Isolated from Soil in Minnesota, USA.</title>
        <authorList>
            <person name="Aldossari N."/>
        </authorList>
    </citation>
    <scope>NUCLEOTIDE SEQUENCE</scope>
    <source>
        <strain evidence="2">SCG-10</strain>
    </source>
</reference>
<feature type="compositionally biased region" description="Polar residues" evidence="1">
    <location>
        <begin position="213"/>
        <end position="228"/>
    </location>
</feature>
<sequence>MAGCYSSSASAPLHALANQFLGESTFSAKTSLFRPSSSSSASSSSTRYHHQGQGQGQGQGYHPGGLFPRQHLQQQQQQQQQHYAKHQLATNKHKTIDDNTAFEHAWSTSSSVQQDQLRHHYQADPWATQFSNTNQRPIPNQRHLQDLDLISSWDHALSTTAGQHAISSGGGGALLPGQDLSTEEFDAYYYQSPSEEALADSLWAQEMVHTEPVPSSSATLLQGANSQTEESDDDEDEFREEWNNDHFTQAYINTHQSQFRQIEEQDRLKEARLAEERERQRVTSGGPPRSSYSWMMTGVPSPSTAMDTAASAAAANSDGQSRLRVPGLDSEENLYQHSHPGNSSDFCVSEFESFNYTPTIMNSTTPNSHHYHLHQEQPAPLKPIRAEDRFLSLVKDIHFAEQTYYPPASSATVPSQDLDVDLTTLAAAAAHLSPFVTVSTNSAWAQEFATATPIDHQHQAPKKFLAAEWNWEKIFGKDPRKQLDSAATTATVAASAAAAGGATMDENERLKAVALARLQAVFKHLTLAPSSTVSPP</sequence>
<dbReference type="EMBL" id="JAHRHY010000010">
    <property type="protein sequence ID" value="KAG9066503.1"/>
    <property type="molecule type" value="Genomic_DNA"/>
</dbReference>
<dbReference type="AlphaFoldDB" id="A0A9P8BSQ8"/>
<evidence type="ECO:0000313" key="3">
    <source>
        <dbReference type="Proteomes" id="UP000707451"/>
    </source>
</evidence>
<feature type="region of interest" description="Disordered" evidence="1">
    <location>
        <begin position="31"/>
        <end position="87"/>
    </location>
</feature>
<feature type="compositionally biased region" description="Acidic residues" evidence="1">
    <location>
        <begin position="229"/>
        <end position="238"/>
    </location>
</feature>
<feature type="region of interest" description="Disordered" evidence="1">
    <location>
        <begin position="209"/>
        <end position="238"/>
    </location>
</feature>
<dbReference type="Proteomes" id="UP000707451">
    <property type="component" value="Unassembled WGS sequence"/>
</dbReference>
<organism evidence="2 3">
    <name type="scientific">Linnemannia hyalina</name>
    <dbReference type="NCBI Taxonomy" id="64524"/>
    <lineage>
        <taxon>Eukaryota</taxon>
        <taxon>Fungi</taxon>
        <taxon>Fungi incertae sedis</taxon>
        <taxon>Mucoromycota</taxon>
        <taxon>Mortierellomycotina</taxon>
        <taxon>Mortierellomycetes</taxon>
        <taxon>Mortierellales</taxon>
        <taxon>Mortierellaceae</taxon>
        <taxon>Linnemannia</taxon>
    </lineage>
</organism>
<comment type="caution">
    <text evidence="2">The sequence shown here is derived from an EMBL/GenBank/DDBJ whole genome shotgun (WGS) entry which is preliminary data.</text>
</comment>
<evidence type="ECO:0000256" key="1">
    <source>
        <dbReference type="SAM" id="MobiDB-lite"/>
    </source>
</evidence>
<feature type="compositionally biased region" description="Gly residues" evidence="1">
    <location>
        <begin position="53"/>
        <end position="63"/>
    </location>
</feature>
<gene>
    <name evidence="2" type="ORF">KI688_001731</name>
</gene>